<keyword evidence="1 5" id="KW-0963">Cytoplasm</keyword>
<feature type="binding site" evidence="5">
    <location>
        <position position="18"/>
    </location>
    <ligand>
        <name>substrate</name>
    </ligand>
</feature>
<feature type="binding site" evidence="5">
    <location>
        <position position="41"/>
    </location>
    <ligand>
        <name>substrate</name>
    </ligand>
</feature>
<dbReference type="GO" id="GO:0005737">
    <property type="term" value="C:cytoplasm"/>
    <property type="evidence" value="ECO:0007669"/>
    <property type="project" value="UniProtKB-SubCell"/>
</dbReference>
<evidence type="ECO:0000256" key="6">
    <source>
        <dbReference type="NCBIfam" id="TIGR02625"/>
    </source>
</evidence>
<dbReference type="Proteomes" id="UP000543030">
    <property type="component" value="Unassembled WGS sequence"/>
</dbReference>
<dbReference type="NCBIfam" id="TIGR02625">
    <property type="entry name" value="YiiL_rotase"/>
    <property type="match status" value="1"/>
</dbReference>
<dbReference type="GO" id="GO:0062192">
    <property type="term" value="F:L-rhamnose mutarotase activity"/>
    <property type="evidence" value="ECO:0007669"/>
    <property type="project" value="UniProtKB-UniRule"/>
</dbReference>
<evidence type="ECO:0000313" key="7">
    <source>
        <dbReference type="EMBL" id="MBB5189819.1"/>
    </source>
</evidence>
<sequence>MQTHAFRMQLHPGKAAEYQRRHDEIWPELVVALKAAGISDYRIFLDEATNALFAVLKATDDHHMADLPQLPVMRRWWDYMADIMATEPDHKPQQWALTPVFYLE</sequence>
<feature type="binding site" evidence="5">
    <location>
        <begin position="76"/>
        <end position="77"/>
    </location>
    <ligand>
        <name>substrate</name>
    </ligand>
</feature>
<comment type="caution">
    <text evidence="7">The sequence shown here is derived from an EMBL/GenBank/DDBJ whole genome shotgun (WGS) entry which is preliminary data.</text>
</comment>
<dbReference type="GO" id="GO:0019301">
    <property type="term" value="P:rhamnose catabolic process"/>
    <property type="evidence" value="ECO:0007669"/>
    <property type="project" value="UniProtKB-UniRule"/>
</dbReference>
<comment type="pathway">
    <text evidence="5">Carbohydrate metabolism; L-rhamnose metabolism.</text>
</comment>
<comment type="similarity">
    <text evidence="5">Belongs to the rhamnose mutarotase family.</text>
</comment>
<proteinExistence type="inferred from homology"/>
<dbReference type="EC" id="5.1.3.32" evidence="5 6"/>
<dbReference type="UniPathway" id="UPA00125"/>
<keyword evidence="4 5" id="KW-0684">Rhamnose metabolism</keyword>
<evidence type="ECO:0000313" key="8">
    <source>
        <dbReference type="Proteomes" id="UP000543030"/>
    </source>
</evidence>
<dbReference type="InterPro" id="IPR008000">
    <property type="entry name" value="Rham/fucose_mutarotase"/>
</dbReference>
<dbReference type="HAMAP" id="MF_01663">
    <property type="entry name" value="L_rham_rotase"/>
    <property type="match status" value="1"/>
</dbReference>
<feature type="active site" description="Proton donor" evidence="5">
    <location>
        <position position="22"/>
    </location>
</feature>
<dbReference type="PANTHER" id="PTHR34389:SF2">
    <property type="entry name" value="L-RHAMNOSE MUTAROTASE"/>
    <property type="match status" value="1"/>
</dbReference>
<evidence type="ECO:0000256" key="2">
    <source>
        <dbReference type="ARBA" id="ARBA00023235"/>
    </source>
</evidence>
<evidence type="ECO:0000256" key="4">
    <source>
        <dbReference type="ARBA" id="ARBA00023308"/>
    </source>
</evidence>
<accession>A0A840R8Y4</accession>
<dbReference type="InterPro" id="IPR011008">
    <property type="entry name" value="Dimeric_a/b-barrel"/>
</dbReference>
<name>A0A840R8Y4_9NEIS</name>
<keyword evidence="3 5" id="KW-0119">Carbohydrate metabolism</keyword>
<dbReference type="InterPro" id="IPR013448">
    <property type="entry name" value="L-rhamnose_mutarotase"/>
</dbReference>
<comment type="subcellular location">
    <subcellularLocation>
        <location evidence="5">Cytoplasm</location>
    </subcellularLocation>
</comment>
<evidence type="ECO:0000256" key="3">
    <source>
        <dbReference type="ARBA" id="ARBA00023277"/>
    </source>
</evidence>
<dbReference type="PANTHER" id="PTHR34389">
    <property type="entry name" value="L-RHAMNOSE MUTAROTASE"/>
    <property type="match status" value="1"/>
</dbReference>
<gene>
    <name evidence="5" type="primary">rhaM</name>
    <name evidence="7" type="ORF">HNQ50_000529</name>
</gene>
<dbReference type="Gene3D" id="3.30.70.100">
    <property type="match status" value="1"/>
</dbReference>
<evidence type="ECO:0000256" key="5">
    <source>
        <dbReference type="HAMAP-Rule" id="MF_01663"/>
    </source>
</evidence>
<organism evidence="7 8">
    <name type="scientific">Silvimonas terrae</name>
    <dbReference type="NCBI Taxonomy" id="300266"/>
    <lineage>
        <taxon>Bacteria</taxon>
        <taxon>Pseudomonadati</taxon>
        <taxon>Pseudomonadota</taxon>
        <taxon>Betaproteobacteria</taxon>
        <taxon>Neisseriales</taxon>
        <taxon>Chitinibacteraceae</taxon>
        <taxon>Silvimonas</taxon>
    </lineage>
</organism>
<reference evidence="7 8" key="1">
    <citation type="submission" date="2020-08" db="EMBL/GenBank/DDBJ databases">
        <title>Genomic Encyclopedia of Type Strains, Phase IV (KMG-IV): sequencing the most valuable type-strain genomes for metagenomic binning, comparative biology and taxonomic classification.</title>
        <authorList>
            <person name="Goeker M."/>
        </authorList>
    </citation>
    <scope>NUCLEOTIDE SEQUENCE [LARGE SCALE GENOMIC DNA]</scope>
    <source>
        <strain evidence="7 8">DSM 18233</strain>
    </source>
</reference>
<dbReference type="RefSeq" id="WP_184097245.1">
    <property type="nucleotide sequence ID" value="NZ_JACHHN010000001.1"/>
</dbReference>
<evidence type="ECO:0000256" key="1">
    <source>
        <dbReference type="ARBA" id="ARBA00022490"/>
    </source>
</evidence>
<dbReference type="AlphaFoldDB" id="A0A840R8Y4"/>
<protein>
    <recommendedName>
        <fullName evidence="5 6">L-rhamnose mutarotase</fullName>
        <ecNumber evidence="5 6">5.1.3.32</ecNumber>
    </recommendedName>
    <alternativeName>
        <fullName evidence="5">Rhamnose 1-epimerase</fullName>
    </alternativeName>
    <alternativeName>
        <fullName evidence="5">Type-3 mutarotase</fullName>
    </alternativeName>
</protein>
<dbReference type="Pfam" id="PF05336">
    <property type="entry name" value="rhaM"/>
    <property type="match status" value="1"/>
</dbReference>
<keyword evidence="2 5" id="KW-0413">Isomerase</keyword>
<dbReference type="EMBL" id="JACHHN010000001">
    <property type="protein sequence ID" value="MBB5189819.1"/>
    <property type="molecule type" value="Genomic_DNA"/>
</dbReference>
<comment type="function">
    <text evidence="5">Involved in the anomeric conversion of L-rhamnose.</text>
</comment>
<comment type="subunit">
    <text evidence="5">Homodimer.</text>
</comment>
<keyword evidence="8" id="KW-1185">Reference proteome</keyword>
<dbReference type="SUPFAM" id="SSF54909">
    <property type="entry name" value="Dimeric alpha+beta barrel"/>
    <property type="match status" value="1"/>
</dbReference>
<comment type="catalytic activity">
    <reaction evidence="5">
        <text>alpha-L-rhamnose = beta-L-rhamnose</text>
        <dbReference type="Rhea" id="RHEA:25584"/>
        <dbReference type="ChEBI" id="CHEBI:27586"/>
        <dbReference type="ChEBI" id="CHEBI:27907"/>
        <dbReference type="EC" id="5.1.3.32"/>
    </reaction>
</comment>